<dbReference type="EMBL" id="LKHP01000003">
    <property type="protein sequence ID" value="KRQ87389.1"/>
    <property type="molecule type" value="Genomic_DNA"/>
</dbReference>
<feature type="domain" description="Cell wall hydrolase SleB" evidence="1">
    <location>
        <begin position="19"/>
        <end position="138"/>
    </location>
</feature>
<keyword evidence="2" id="KW-0378">Hydrolase</keyword>
<comment type="caution">
    <text evidence="2">The sequence shown here is derived from an EMBL/GenBank/DDBJ whole genome shotgun (WGS) entry which is preliminary data.</text>
</comment>
<dbReference type="InterPro" id="IPR042047">
    <property type="entry name" value="SleB_dom1"/>
</dbReference>
<evidence type="ECO:0000259" key="1">
    <source>
        <dbReference type="Pfam" id="PF07486"/>
    </source>
</evidence>
<dbReference type="STRING" id="908809.ABG79_00727"/>
<dbReference type="PATRIC" id="fig|908809.3.peg.734"/>
<evidence type="ECO:0000313" key="2">
    <source>
        <dbReference type="EMBL" id="KRQ87389.1"/>
    </source>
</evidence>
<dbReference type="AlphaFoldDB" id="A0A0R3JYK5"/>
<dbReference type="RefSeq" id="WP_057977209.1">
    <property type="nucleotide sequence ID" value="NZ_LKHP01000003.1"/>
</dbReference>
<dbReference type="Pfam" id="PF07486">
    <property type="entry name" value="Hydrolase_2"/>
    <property type="match status" value="1"/>
</dbReference>
<protein>
    <submittedName>
        <fullName evidence="2">Cell wall hydrolase CwlJ</fullName>
    </submittedName>
</protein>
<dbReference type="Gene3D" id="1.10.10.2520">
    <property type="entry name" value="Cell wall hydrolase SleB, domain 1"/>
    <property type="match status" value="1"/>
</dbReference>
<gene>
    <name evidence="2" type="primary">cwlJ</name>
    <name evidence="2" type="ORF">ABG79_00727</name>
</gene>
<dbReference type="Proteomes" id="UP000052015">
    <property type="component" value="Unassembled WGS sequence"/>
</dbReference>
<keyword evidence="3" id="KW-1185">Reference proteome</keyword>
<dbReference type="OrthoDB" id="1642705at2"/>
<evidence type="ECO:0000313" key="3">
    <source>
        <dbReference type="Proteomes" id="UP000052015"/>
    </source>
</evidence>
<dbReference type="InterPro" id="IPR011105">
    <property type="entry name" value="Cell_wall_hydrolase_SleB"/>
</dbReference>
<accession>A0A0R3JYK5</accession>
<proteinExistence type="predicted"/>
<reference evidence="2 3" key="1">
    <citation type="submission" date="2015-09" db="EMBL/GenBank/DDBJ databases">
        <title>Draft genome sequence of a Caloramator mitchellensis, a moderate thermophile from the Great Artesian Basin of Australia.</title>
        <authorList>
            <person name="Patel B.K."/>
        </authorList>
    </citation>
    <scope>NUCLEOTIDE SEQUENCE [LARGE SCALE GENOMIC DNA]</scope>
    <source>
        <strain evidence="2 3">VF08</strain>
    </source>
</reference>
<organism evidence="2 3">
    <name type="scientific">Caloramator mitchellensis</name>
    <dbReference type="NCBI Taxonomy" id="908809"/>
    <lineage>
        <taxon>Bacteria</taxon>
        <taxon>Bacillati</taxon>
        <taxon>Bacillota</taxon>
        <taxon>Clostridia</taxon>
        <taxon>Eubacteriales</taxon>
        <taxon>Clostridiaceae</taxon>
        <taxon>Caloramator</taxon>
    </lineage>
</organism>
<name>A0A0R3JYK5_CALMK</name>
<sequence length="147" mass="17095">MSFSSRELLARLIRCEAEGEGEMGMKAVASVVMNRVNVTYGEYRRVGQGDLRKIIMQPRQFTCCMTKVYGQINYQNIWAKPPTDYHYWIADWALSGQKLPGVGFALWYYNPFKPNCAYFFPITKTGRYVTRIAQHCFYNPTELYAQT</sequence>
<dbReference type="GO" id="GO:0016787">
    <property type="term" value="F:hydrolase activity"/>
    <property type="evidence" value="ECO:0007669"/>
    <property type="project" value="UniProtKB-KW"/>
</dbReference>